<comment type="similarity">
    <text evidence="2">Belongs to the SusD family.</text>
</comment>
<evidence type="ECO:0000256" key="3">
    <source>
        <dbReference type="ARBA" id="ARBA00022729"/>
    </source>
</evidence>
<evidence type="ECO:0000259" key="6">
    <source>
        <dbReference type="Pfam" id="PF07980"/>
    </source>
</evidence>
<dbReference type="InterPro" id="IPR033985">
    <property type="entry name" value="SusD-like_N"/>
</dbReference>
<gene>
    <name evidence="8" type="ORF">BCY91_11035</name>
</gene>
<keyword evidence="3" id="KW-0732">Signal</keyword>
<dbReference type="GO" id="GO:0009279">
    <property type="term" value="C:cell outer membrane"/>
    <property type="evidence" value="ECO:0007669"/>
    <property type="project" value="UniProtKB-SubCell"/>
</dbReference>
<dbReference type="EMBL" id="MBTA01000029">
    <property type="protein sequence ID" value="RKD12779.1"/>
    <property type="molecule type" value="Genomic_DNA"/>
</dbReference>
<evidence type="ECO:0000256" key="4">
    <source>
        <dbReference type="ARBA" id="ARBA00023136"/>
    </source>
</evidence>
<reference evidence="8 9" key="1">
    <citation type="submission" date="2016-07" db="EMBL/GenBank/DDBJ databases">
        <title>Genome of Pelobium manganitolerans.</title>
        <authorList>
            <person name="Wu S."/>
            <person name="Wang G."/>
        </authorList>
    </citation>
    <scope>NUCLEOTIDE SEQUENCE [LARGE SCALE GENOMIC DNA]</scope>
    <source>
        <strain evidence="8 9">YS-25</strain>
    </source>
</reference>
<proteinExistence type="inferred from homology"/>
<dbReference type="SUPFAM" id="SSF48452">
    <property type="entry name" value="TPR-like"/>
    <property type="match status" value="1"/>
</dbReference>
<dbReference type="Proteomes" id="UP000283433">
    <property type="component" value="Unassembled WGS sequence"/>
</dbReference>
<sequence>MKFLNGSYADIAFNWEYKKYGSTRSGNTDASDDGISAVENNGPIHTIVDGTLSPALSSAYKSSWATPYANIRRLNVFLANVQEGRTPMQPQTLARIKAEARFLRAWYYSILVKYFGGVPLLGDQVIDSEHMFTEKRASYDETVSYIVNELDAVAPILPLNYDTRPNDFGRVTRGAALALKARVLLFAASPLFNGGNIGQELGASPEQIAVAGYTNFDENRWRRAQSAAFEVMKLNQYELYEDPEAASNPPGYSFSRVFLHRKNSEYIFQYNLPQNRELEADFFAPSRNSSLRSMPTNNLAEAFGMINGKRRSEAGSGYNPEKPFENRDPRFNYTIAYNGTPWYYGPVNAKIPVYTYVGAYLDGFQNRKYHTGYFWRKMQEENTMWNGGPNTERCLPMIRYAETLMSYAEASNELGETDKAYDMIKLLRKRAGIIEGSDGLYGLKANMTKEEMREAIMHERRMEFVFEEQRFWDVRRWKVAEQLYNGLQLTAMKVTQKTAGNLTDFNYEVVPINHANSKLKFLKPNYLFPIDQKERDKNRNMVQNPGY</sequence>
<keyword evidence="5" id="KW-0998">Cell outer membrane</keyword>
<evidence type="ECO:0000256" key="2">
    <source>
        <dbReference type="ARBA" id="ARBA00006275"/>
    </source>
</evidence>
<organism evidence="8 9">
    <name type="scientific">Pelobium manganitolerans</name>
    <dbReference type="NCBI Taxonomy" id="1842495"/>
    <lineage>
        <taxon>Bacteria</taxon>
        <taxon>Pseudomonadati</taxon>
        <taxon>Bacteroidota</taxon>
        <taxon>Sphingobacteriia</taxon>
        <taxon>Sphingobacteriales</taxon>
        <taxon>Sphingobacteriaceae</taxon>
        <taxon>Pelobium</taxon>
    </lineage>
</organism>
<comment type="subcellular location">
    <subcellularLocation>
        <location evidence="1">Cell outer membrane</location>
    </subcellularLocation>
</comment>
<keyword evidence="4" id="KW-0472">Membrane</keyword>
<keyword evidence="9" id="KW-1185">Reference proteome</keyword>
<dbReference type="InterPro" id="IPR012944">
    <property type="entry name" value="SusD_RagB_dom"/>
</dbReference>
<evidence type="ECO:0000259" key="7">
    <source>
        <dbReference type="Pfam" id="PF14322"/>
    </source>
</evidence>
<dbReference type="CDD" id="cd08977">
    <property type="entry name" value="SusD"/>
    <property type="match status" value="1"/>
</dbReference>
<name>A0A419S225_9SPHI</name>
<dbReference type="InterPro" id="IPR011990">
    <property type="entry name" value="TPR-like_helical_dom_sf"/>
</dbReference>
<evidence type="ECO:0008006" key="10">
    <source>
        <dbReference type="Google" id="ProtNLM"/>
    </source>
</evidence>
<comment type="caution">
    <text evidence="8">The sequence shown here is derived from an EMBL/GenBank/DDBJ whole genome shotgun (WGS) entry which is preliminary data.</text>
</comment>
<feature type="domain" description="RagB/SusD" evidence="6">
    <location>
        <begin position="285"/>
        <end position="547"/>
    </location>
</feature>
<evidence type="ECO:0000256" key="5">
    <source>
        <dbReference type="ARBA" id="ARBA00023237"/>
    </source>
</evidence>
<protein>
    <recommendedName>
        <fullName evidence="10">Carbohydrate-binding protein SusD</fullName>
    </recommendedName>
</protein>
<evidence type="ECO:0000313" key="8">
    <source>
        <dbReference type="EMBL" id="RKD12779.1"/>
    </source>
</evidence>
<accession>A0A419S225</accession>
<dbReference type="AlphaFoldDB" id="A0A419S225"/>
<dbReference type="Gene3D" id="1.25.40.390">
    <property type="match status" value="1"/>
</dbReference>
<evidence type="ECO:0000313" key="9">
    <source>
        <dbReference type="Proteomes" id="UP000283433"/>
    </source>
</evidence>
<dbReference type="Pfam" id="PF07980">
    <property type="entry name" value="SusD_RagB"/>
    <property type="match status" value="1"/>
</dbReference>
<feature type="domain" description="SusD-like N-terminal" evidence="7">
    <location>
        <begin position="58"/>
        <end position="185"/>
    </location>
</feature>
<dbReference type="Pfam" id="PF14322">
    <property type="entry name" value="SusD-like_3"/>
    <property type="match status" value="1"/>
</dbReference>
<evidence type="ECO:0000256" key="1">
    <source>
        <dbReference type="ARBA" id="ARBA00004442"/>
    </source>
</evidence>